<evidence type="ECO:0000313" key="2">
    <source>
        <dbReference type="EMBL" id="ORY88831.1"/>
    </source>
</evidence>
<dbReference type="InParanoid" id="A0A1Y2FZ55"/>
<dbReference type="STRING" id="106004.A0A1Y2FZ55"/>
<protein>
    <submittedName>
        <fullName evidence="2">Ferritin-like domain-domain-containing protein</fullName>
    </submittedName>
</protein>
<dbReference type="Proteomes" id="UP000193467">
    <property type="component" value="Unassembled WGS sequence"/>
</dbReference>
<dbReference type="AlphaFoldDB" id="A0A1Y2FZ55"/>
<dbReference type="Pfam" id="PF13668">
    <property type="entry name" value="Ferritin_2"/>
    <property type="match status" value="1"/>
</dbReference>
<keyword evidence="3" id="KW-1185">Reference proteome</keyword>
<dbReference type="PANTHER" id="PTHR31694:SF26">
    <property type="entry name" value="OS05G0151100 PROTEIN"/>
    <property type="match status" value="1"/>
</dbReference>
<accession>A0A1Y2FZ55</accession>
<feature type="chain" id="PRO_5013096092" evidence="1">
    <location>
        <begin position="21"/>
        <end position="302"/>
    </location>
</feature>
<dbReference type="PANTHER" id="PTHR31694">
    <property type="entry name" value="DESICCATION-LIKE PROTEIN"/>
    <property type="match status" value="1"/>
</dbReference>
<dbReference type="InterPro" id="IPR009078">
    <property type="entry name" value="Ferritin-like_SF"/>
</dbReference>
<gene>
    <name evidence="2" type="ORF">BCR35DRAFT_329728</name>
</gene>
<reference evidence="2 3" key="1">
    <citation type="submission" date="2016-07" db="EMBL/GenBank/DDBJ databases">
        <title>Pervasive Adenine N6-methylation of Active Genes in Fungi.</title>
        <authorList>
            <consortium name="DOE Joint Genome Institute"/>
            <person name="Mondo S.J."/>
            <person name="Dannebaum R.O."/>
            <person name="Kuo R.C."/>
            <person name="Labutti K."/>
            <person name="Haridas S."/>
            <person name="Kuo A."/>
            <person name="Salamov A."/>
            <person name="Ahrendt S.R."/>
            <person name="Lipzen A."/>
            <person name="Sullivan W."/>
            <person name="Andreopoulos W.B."/>
            <person name="Clum A."/>
            <person name="Lindquist E."/>
            <person name="Daum C."/>
            <person name="Ramamoorthy G.K."/>
            <person name="Gryganskyi A."/>
            <person name="Culley D."/>
            <person name="Magnuson J.K."/>
            <person name="James T.Y."/>
            <person name="O'Malley M.A."/>
            <person name="Stajich J.E."/>
            <person name="Spatafora J.W."/>
            <person name="Visel A."/>
            <person name="Grigoriev I.V."/>
        </authorList>
    </citation>
    <scope>NUCLEOTIDE SEQUENCE [LARGE SCALE GENOMIC DNA]</scope>
    <source>
        <strain evidence="2 3">62-1032</strain>
    </source>
</reference>
<comment type="caution">
    <text evidence="2">The sequence shown here is derived from an EMBL/GenBank/DDBJ whole genome shotgun (WGS) entry which is preliminary data.</text>
</comment>
<evidence type="ECO:0000313" key="3">
    <source>
        <dbReference type="Proteomes" id="UP000193467"/>
    </source>
</evidence>
<dbReference type="OrthoDB" id="1001765at2759"/>
<dbReference type="SUPFAM" id="SSF47240">
    <property type="entry name" value="Ferritin-like"/>
    <property type="match status" value="1"/>
</dbReference>
<organism evidence="2 3">
    <name type="scientific">Leucosporidium creatinivorum</name>
    <dbReference type="NCBI Taxonomy" id="106004"/>
    <lineage>
        <taxon>Eukaryota</taxon>
        <taxon>Fungi</taxon>
        <taxon>Dikarya</taxon>
        <taxon>Basidiomycota</taxon>
        <taxon>Pucciniomycotina</taxon>
        <taxon>Microbotryomycetes</taxon>
        <taxon>Leucosporidiales</taxon>
        <taxon>Leucosporidium</taxon>
    </lineage>
</organism>
<keyword evidence="1" id="KW-0732">Signal</keyword>
<sequence>MRSVLIALAAAATFASSAIASPSEWQIVKRADGPTDVEILNFALTLEHLEKNFYFQGLKKFKKADFLKAGYSAKTHARVQQIAIQEKAHVTFLAGALGDAGVQQCKYNFDAAFTSVKSFLATSRILENVGTAAYLGAGPDITSKGYLAAAASVLTIEARHSAYLNEVSAGDSGFPVAFEQSLDYAQVYSLAAPFIQPNSCGKAGALPSSIKAFPALSLITKIPRSGHTSAINFVHPAGQSTFYGFFLNGGSSVPVKVITGPDGVDRINVPKDLDGLTYLIISTSATELEDSNTVAGPAILFL</sequence>
<dbReference type="InterPro" id="IPR052965">
    <property type="entry name" value="Pigment-catalase-like"/>
</dbReference>
<feature type="signal peptide" evidence="1">
    <location>
        <begin position="1"/>
        <end position="20"/>
    </location>
</feature>
<name>A0A1Y2FZ55_9BASI</name>
<proteinExistence type="predicted"/>
<evidence type="ECO:0000256" key="1">
    <source>
        <dbReference type="SAM" id="SignalP"/>
    </source>
</evidence>
<dbReference type="EMBL" id="MCGR01000008">
    <property type="protein sequence ID" value="ORY88831.1"/>
    <property type="molecule type" value="Genomic_DNA"/>
</dbReference>